<sequence length="87" mass="9860">MKRNMTGRLKLPTEEEVEVVEVLLDLHKLIKESESMMKIVSVLVQKPKRIIDESRPEKVKSPKTLIKPFKVAFVSINVSGIDGCGNR</sequence>
<protein>
    <submittedName>
        <fullName evidence="1">Uncharacterized protein</fullName>
    </submittedName>
</protein>
<name>A0AAD8P5H3_TARER</name>
<organism evidence="1 2">
    <name type="scientific">Tagetes erecta</name>
    <name type="common">African marigold</name>
    <dbReference type="NCBI Taxonomy" id="13708"/>
    <lineage>
        <taxon>Eukaryota</taxon>
        <taxon>Viridiplantae</taxon>
        <taxon>Streptophyta</taxon>
        <taxon>Embryophyta</taxon>
        <taxon>Tracheophyta</taxon>
        <taxon>Spermatophyta</taxon>
        <taxon>Magnoliopsida</taxon>
        <taxon>eudicotyledons</taxon>
        <taxon>Gunneridae</taxon>
        <taxon>Pentapetalae</taxon>
        <taxon>asterids</taxon>
        <taxon>campanulids</taxon>
        <taxon>Asterales</taxon>
        <taxon>Asteraceae</taxon>
        <taxon>Asteroideae</taxon>
        <taxon>Heliantheae alliance</taxon>
        <taxon>Tageteae</taxon>
        <taxon>Tagetes</taxon>
    </lineage>
</organism>
<keyword evidence="2" id="KW-1185">Reference proteome</keyword>
<accession>A0AAD8P5H3</accession>
<comment type="caution">
    <text evidence="1">The sequence shown here is derived from an EMBL/GenBank/DDBJ whole genome shotgun (WGS) entry which is preliminary data.</text>
</comment>
<evidence type="ECO:0000313" key="2">
    <source>
        <dbReference type="Proteomes" id="UP001229421"/>
    </source>
</evidence>
<dbReference type="Proteomes" id="UP001229421">
    <property type="component" value="Unassembled WGS sequence"/>
</dbReference>
<reference evidence="1" key="1">
    <citation type="journal article" date="2023" name="bioRxiv">
        <title>Improved chromosome-level genome assembly for marigold (Tagetes erecta).</title>
        <authorList>
            <person name="Jiang F."/>
            <person name="Yuan L."/>
            <person name="Wang S."/>
            <person name="Wang H."/>
            <person name="Xu D."/>
            <person name="Wang A."/>
            <person name="Fan W."/>
        </authorList>
    </citation>
    <scope>NUCLEOTIDE SEQUENCE</scope>
    <source>
        <strain evidence="1">WSJ</strain>
        <tissue evidence="1">Leaf</tissue>
    </source>
</reference>
<gene>
    <name evidence="1" type="ORF">QVD17_09928</name>
</gene>
<evidence type="ECO:0000313" key="1">
    <source>
        <dbReference type="EMBL" id="KAK1433024.1"/>
    </source>
</evidence>
<dbReference type="EMBL" id="JAUHHV010000002">
    <property type="protein sequence ID" value="KAK1433024.1"/>
    <property type="molecule type" value="Genomic_DNA"/>
</dbReference>
<proteinExistence type="predicted"/>
<dbReference type="AlphaFoldDB" id="A0AAD8P5H3"/>